<evidence type="ECO:0000313" key="9">
    <source>
        <dbReference type="EMBL" id="KAI6650957.1"/>
    </source>
</evidence>
<feature type="transmembrane region" description="Helical" evidence="7">
    <location>
        <begin position="1976"/>
        <end position="2006"/>
    </location>
</feature>
<dbReference type="Proteomes" id="UP001165289">
    <property type="component" value="Unassembled WGS sequence"/>
</dbReference>
<protein>
    <submittedName>
        <fullName evidence="9">Transmembrane channel-like protein 7</fullName>
    </submittedName>
</protein>
<dbReference type="EMBL" id="JAKMXF010000309">
    <property type="protein sequence ID" value="KAI6650957.1"/>
    <property type="molecule type" value="Genomic_DNA"/>
</dbReference>
<evidence type="ECO:0000259" key="8">
    <source>
        <dbReference type="PROSITE" id="PS51004"/>
    </source>
</evidence>
<comment type="caution">
    <text evidence="9">The sequence shown here is derived from an EMBL/GenBank/DDBJ whole genome shotgun (WGS) entry which is preliminary data.</text>
</comment>
<evidence type="ECO:0000256" key="7">
    <source>
        <dbReference type="SAM" id="Phobius"/>
    </source>
</evidence>
<evidence type="ECO:0000256" key="4">
    <source>
        <dbReference type="ARBA" id="ARBA00022989"/>
    </source>
</evidence>
<sequence>METKSSFGEDTDLDLKKRIFLKPELYLHTLAAIFAFIISLCVANVYHTNDDNSCVFNRDTNTCIFGISASIIALLSTTITLIVCVCIEIWLNLNAHRIVAVIFLIHNICIQLIWFVLFCLLANRWSYTTHPPVDDVGAARSAIAFSFLTLALYSFINTAHLLRIIRGPVVEILSIYLHSNCQVINPASGKLIHRATPLIHRTPSLSDMYSDLPKSPSSPAGPFMDTLARKRQQKAGCSSQPISQMTVDVDETRFDKFYKILSVLKEFCFYPFLYTTRGIEAKFGKAAASYFMLLLRFQFLNLICLILNTLVWIPRLLSPPNPTTVYEIGPGLESITALITGKGFEYTALFMGNYSNGFIDNTGYEIEGAWFCVFFAITFTILVFLAVWLGQAYLKTVSVQSTYTSIERFIFLGWDFSINHSLQAVLKQQSNYIALKELLQVLNNTTTSNDREDRNQSYIKLIIRWSLRLVGWVITVLLLIAGGSLIICTGQQKFRTGQGDFSYLILIGFVPSFWHTFLEVLFPIIIQLEGYKVKANLLNALLVKYLLMRLVSLFSICFLITESYVLSKTPGTGSCAIIPFCIRSEDCKLEQIVNYECWETQAGRILYEYIMAQFISSIMIRSVVLALQNMIRKSVNFCFRTGCSNSSRFRLIFEYGLKSEFHVSKHVMKIIYIQCLIWSGMLFSPFITLIGCIGFFMLYLTMIIITKLTAQHSPPPPRISKSNLSYYMILVMMFTIIMILLHWPIFYFRPSEDCGPFRNTSSIYKVFPDFLTLLQGHTTWETSGDSTLALLVAQFWNSPALGPLLIVLLVTSSILIAVIRRKNKEIREINTSNQYIFHRYRELFKQELVTLDYGMKQRIRLEQRTDPVHTNLTVRTPSSVIQTRDFQEIFVWDSNTIFVGSANYLLKLNFDLEIDTIYTVDYTGSCTPPSSSSSYLNSCDNYFRVFLNIDGNLYTCYTNRTDPVCITLNPDTLLAEADPPRFEPTDNTDFGYISPSLPGLLYQRNFAIYLLDNSNNPRLVTGSVYNNRPRNRITVIDPFNLTYITTTFYYFEDDPDILEFLSVASFARTAHNYLANTNNYIYFMFYEPSTKLLSGRAISRIARFCLEGPSNVNPTANTDIEHPQMETFLKGELVCGNVFPSLIQDWLYVDISTDFEYYVVFSSLEKGPQTSYLCKYSLNAIRVVMDQIKECNSVDTLMSPSISPMTGEPLIGYSGALFTQLQRYTFDFNSTNYEMIYVTLTNGSIIKYCLSCSADDQLIELIQVVPSDVIAMNPDLSSLDRLQINGDYLLAGGYTGLYKVPLETCSVFMTDYISCLGDPMCYYDLNTSECLAVKPGNNASSSVLHLTRRLPPVATCSMLVGNVTISTGDMTTNVTVSWTCTGADNVKIVISFSDGSPDEILMRDNSSGALSADILYIDLTLFDISSFSIQPFLTYNTIVRALPGTIFYSYVTYDVIQIAPLPIPLPPICSQPVCIDSPACNELCPSVKINCSEQFKNNPCADDILYSINGGAQKSVVDRSNIVIDYMECGITGCLFQAYTSNTTNSLSTIGSFYWLKLINPITQYSPVLSVERTAGNNFTISADFAEFSSHTCQSPNITIVPGSTITLTTCNKTVSASGMVRGDSSQQSSVEIFSSQSVSAPTNIQLDLSKKSDRDECSYIADVIITWDHASDISNSQTTYLIEGSACSLQIGSGVAVTGNRTYTCSNVTLSYNTQYTIYITAIEPCYSRASAIATYTSTSVNTSVPAIPRGLGYTFTDTELEFTWTNPLCTNIDDAIEYRVIVDRSLCGGSSFTRIVNTTGSNKAYPISISGSGIYEYNITLRTKIGALESDDVILRVFSPVSSNFSCLDCRVDRVMIDSFLNTITCQSTLACQGLQVAETYVTLTQLSPGTQNPKNLATNTTAGGCATLELNYSHLIETPGLYTVSIHHNIQHECSDAQCTTEKTNAFFNYIEVETVPGAQSLTSTDVCQNDKAYIILALAVVAILCAVGNFGFMVIAFCVFCVPRRKIFRCC</sequence>
<keyword evidence="3 7" id="KW-0812">Transmembrane</keyword>
<evidence type="ECO:0000313" key="10">
    <source>
        <dbReference type="Proteomes" id="UP001165289"/>
    </source>
</evidence>
<name>A0AAV7JPN0_9METZ</name>
<dbReference type="PANTHER" id="PTHR23302">
    <property type="entry name" value="TRANSMEMBRANE CHANNEL-RELATED"/>
    <property type="match status" value="1"/>
</dbReference>
<dbReference type="InterPro" id="IPR012496">
    <property type="entry name" value="TMC_dom"/>
</dbReference>
<feature type="transmembrane region" description="Helical" evidence="7">
    <location>
        <begin position="675"/>
        <end position="705"/>
    </location>
</feature>
<feature type="transmembrane region" description="Helical" evidence="7">
    <location>
        <begin position="290"/>
        <end position="313"/>
    </location>
</feature>
<dbReference type="PROSITE" id="PS51004">
    <property type="entry name" value="SEMA"/>
    <property type="match status" value="1"/>
</dbReference>
<keyword evidence="5 7" id="KW-0472">Membrane</keyword>
<feature type="transmembrane region" description="Helical" evidence="7">
    <location>
        <begin position="501"/>
        <end position="525"/>
    </location>
</feature>
<feature type="domain" description="Sema" evidence="8">
    <location>
        <begin position="860"/>
        <end position="1302"/>
    </location>
</feature>
<feature type="transmembrane region" description="Helical" evidence="7">
    <location>
        <begin position="25"/>
        <end position="47"/>
    </location>
</feature>
<feature type="transmembrane region" description="Helical" evidence="7">
    <location>
        <begin position="469"/>
        <end position="489"/>
    </location>
</feature>
<dbReference type="InterPro" id="IPR036352">
    <property type="entry name" value="Semap_dom_sf"/>
</dbReference>
<feature type="transmembrane region" description="Helical" evidence="7">
    <location>
        <begin position="537"/>
        <end position="561"/>
    </location>
</feature>
<gene>
    <name evidence="9" type="ORF">LOD99_5796</name>
</gene>
<dbReference type="GO" id="GO:0008381">
    <property type="term" value="F:mechanosensitive monoatomic ion channel activity"/>
    <property type="evidence" value="ECO:0007669"/>
    <property type="project" value="TreeGrafter"/>
</dbReference>
<dbReference type="SUPFAM" id="SSF101912">
    <property type="entry name" value="Sema domain"/>
    <property type="match status" value="1"/>
</dbReference>
<comment type="similarity">
    <text evidence="2">Belongs to the TMC family.</text>
</comment>
<dbReference type="InterPro" id="IPR001627">
    <property type="entry name" value="Semap_dom"/>
</dbReference>
<feature type="transmembrane region" description="Helical" evidence="7">
    <location>
        <begin position="800"/>
        <end position="819"/>
    </location>
</feature>
<evidence type="ECO:0000256" key="5">
    <source>
        <dbReference type="ARBA" id="ARBA00023136"/>
    </source>
</evidence>
<dbReference type="PANTHER" id="PTHR23302:SF24">
    <property type="entry name" value="TMC DOMAIN-CONTAINING PROTEIN"/>
    <property type="match status" value="1"/>
</dbReference>
<feature type="transmembrane region" description="Helical" evidence="7">
    <location>
        <begin position="98"/>
        <end position="125"/>
    </location>
</feature>
<dbReference type="Pfam" id="PF07810">
    <property type="entry name" value="TMC"/>
    <property type="match status" value="1"/>
</dbReference>
<feature type="transmembrane region" description="Helical" evidence="7">
    <location>
        <begin position="368"/>
        <end position="389"/>
    </location>
</feature>
<feature type="transmembrane region" description="Helical" evidence="7">
    <location>
        <begin position="725"/>
        <end position="748"/>
    </location>
</feature>
<reference evidence="9 10" key="1">
    <citation type="journal article" date="2023" name="BMC Biol.">
        <title>The compact genome of the sponge Oopsacas minuta (Hexactinellida) is lacking key metazoan core genes.</title>
        <authorList>
            <person name="Santini S."/>
            <person name="Schenkelaars Q."/>
            <person name="Jourda C."/>
            <person name="Duchesne M."/>
            <person name="Belahbib H."/>
            <person name="Rocher C."/>
            <person name="Selva M."/>
            <person name="Riesgo A."/>
            <person name="Vervoort M."/>
            <person name="Leys S.P."/>
            <person name="Kodjabachian L."/>
            <person name="Le Bivic A."/>
            <person name="Borchiellini C."/>
            <person name="Claverie J.M."/>
            <person name="Renard E."/>
        </authorList>
    </citation>
    <scope>NUCLEOTIDE SEQUENCE [LARGE SCALE GENOMIC DNA]</scope>
    <source>
        <strain evidence="9">SPO-2</strain>
    </source>
</reference>
<dbReference type="InterPro" id="IPR038900">
    <property type="entry name" value="TMC"/>
</dbReference>
<comment type="caution">
    <text evidence="6">Lacks conserved residue(s) required for the propagation of feature annotation.</text>
</comment>
<dbReference type="GO" id="GO:0005886">
    <property type="term" value="C:plasma membrane"/>
    <property type="evidence" value="ECO:0007669"/>
    <property type="project" value="InterPro"/>
</dbReference>
<comment type="subcellular location">
    <subcellularLocation>
        <location evidence="1">Membrane</location>
        <topology evidence="1">Multi-pass membrane protein</topology>
    </subcellularLocation>
</comment>
<feature type="transmembrane region" description="Helical" evidence="7">
    <location>
        <begin position="137"/>
        <end position="156"/>
    </location>
</feature>
<dbReference type="SMART" id="SM00630">
    <property type="entry name" value="Sema"/>
    <property type="match status" value="1"/>
</dbReference>
<keyword evidence="10" id="KW-1185">Reference proteome</keyword>
<dbReference type="InterPro" id="IPR015943">
    <property type="entry name" value="WD40/YVTN_repeat-like_dom_sf"/>
</dbReference>
<dbReference type="InterPro" id="IPR036116">
    <property type="entry name" value="FN3_sf"/>
</dbReference>
<evidence type="ECO:0000256" key="3">
    <source>
        <dbReference type="ARBA" id="ARBA00022692"/>
    </source>
</evidence>
<evidence type="ECO:0000256" key="6">
    <source>
        <dbReference type="PROSITE-ProRule" id="PRU00352"/>
    </source>
</evidence>
<dbReference type="SUPFAM" id="SSF49265">
    <property type="entry name" value="Fibronectin type III"/>
    <property type="match status" value="1"/>
</dbReference>
<keyword evidence="4 7" id="KW-1133">Transmembrane helix</keyword>
<proteinExistence type="inferred from homology"/>
<dbReference type="Gene3D" id="2.130.10.10">
    <property type="entry name" value="YVTN repeat-like/Quinoprotein amine dehydrogenase"/>
    <property type="match status" value="1"/>
</dbReference>
<organism evidence="9 10">
    <name type="scientific">Oopsacas minuta</name>
    <dbReference type="NCBI Taxonomy" id="111878"/>
    <lineage>
        <taxon>Eukaryota</taxon>
        <taxon>Metazoa</taxon>
        <taxon>Porifera</taxon>
        <taxon>Hexactinellida</taxon>
        <taxon>Hexasterophora</taxon>
        <taxon>Lyssacinosida</taxon>
        <taxon>Leucopsacidae</taxon>
        <taxon>Oopsacas</taxon>
    </lineage>
</organism>
<accession>A0AAV7JPN0</accession>
<evidence type="ECO:0000256" key="2">
    <source>
        <dbReference type="ARBA" id="ARBA00006510"/>
    </source>
</evidence>
<evidence type="ECO:0000256" key="1">
    <source>
        <dbReference type="ARBA" id="ARBA00004141"/>
    </source>
</evidence>
<feature type="transmembrane region" description="Helical" evidence="7">
    <location>
        <begin position="609"/>
        <end position="627"/>
    </location>
</feature>
<feature type="transmembrane region" description="Helical" evidence="7">
    <location>
        <begin position="67"/>
        <end position="91"/>
    </location>
</feature>